<dbReference type="EMBL" id="AESD01000611">
    <property type="protein sequence ID" value="EHJ11235.1"/>
    <property type="molecule type" value="Genomic_DNA"/>
</dbReference>
<dbReference type="AlphaFoldDB" id="G5J9A5"/>
<reference evidence="1 2" key="1">
    <citation type="journal article" date="2011" name="Front. Microbiol.">
        <title>Two Strains of Crocosphaera watsonii with Highly Conserved Genomes are Distinguished by Strain-Specific Features.</title>
        <authorList>
            <person name="Bench S.R."/>
            <person name="Ilikchyan I.N."/>
            <person name="Tripp H.J."/>
            <person name="Zehr J.P."/>
        </authorList>
    </citation>
    <scope>NUCLEOTIDE SEQUENCE [LARGE SCALE GENOMIC DNA]</scope>
    <source>
        <strain evidence="1 2">WH 0003</strain>
    </source>
</reference>
<dbReference type="Proteomes" id="UP000003477">
    <property type="component" value="Unassembled WGS sequence"/>
</dbReference>
<proteinExistence type="predicted"/>
<feature type="non-terminal residue" evidence="1">
    <location>
        <position position="17"/>
    </location>
</feature>
<name>G5J9A5_CROWT</name>
<evidence type="ECO:0000313" key="1">
    <source>
        <dbReference type="EMBL" id="EHJ11235.1"/>
    </source>
</evidence>
<comment type="caution">
    <text evidence="1">The sequence shown here is derived from an EMBL/GenBank/DDBJ whole genome shotgun (WGS) entry which is preliminary data.</text>
</comment>
<accession>G5J9A5</accession>
<organism evidence="1 2">
    <name type="scientific">Crocosphaera watsonii WH 0003</name>
    <dbReference type="NCBI Taxonomy" id="423471"/>
    <lineage>
        <taxon>Bacteria</taxon>
        <taxon>Bacillati</taxon>
        <taxon>Cyanobacteriota</taxon>
        <taxon>Cyanophyceae</taxon>
        <taxon>Oscillatoriophycideae</taxon>
        <taxon>Chroococcales</taxon>
        <taxon>Aphanothecaceae</taxon>
        <taxon>Crocosphaera</taxon>
    </lineage>
</organism>
<gene>
    <name evidence="1" type="ORF">CWATWH0003_4022b1</name>
</gene>
<sequence length="17" mass="1973">MQPNLLKEVFADIERVA</sequence>
<protein>
    <submittedName>
        <fullName evidence="1">Uncharacterized protein</fullName>
    </submittedName>
</protein>
<evidence type="ECO:0000313" key="2">
    <source>
        <dbReference type="Proteomes" id="UP000003477"/>
    </source>
</evidence>